<accession>A0AAW8R1M0</accession>
<dbReference type="RefSeq" id="WP_311361094.1">
    <property type="nucleotide sequence ID" value="NZ_JAVRIE010000002.1"/>
</dbReference>
<sequence length="104" mass="11739">MSQPRQFDKIAKVKSIAAVLGIVFCFYLSMTHAHSAKVPCLMHEYTAQELPNGNTSEISTSAITSNFIECTTIEKQLSWVAWLMNRSDSTQLHYLDLLELLSRS</sequence>
<evidence type="ECO:0000313" key="1">
    <source>
        <dbReference type="EMBL" id="MDT0582329.1"/>
    </source>
</evidence>
<reference evidence="1 2" key="1">
    <citation type="submission" date="2023-09" db="EMBL/GenBank/DDBJ databases">
        <authorList>
            <person name="Rey-Velasco X."/>
        </authorList>
    </citation>
    <scope>NUCLEOTIDE SEQUENCE [LARGE SCALE GENOMIC DNA]</scope>
    <source>
        <strain evidence="1 2">W409</strain>
    </source>
</reference>
<protein>
    <submittedName>
        <fullName evidence="1">Uncharacterized protein</fullName>
    </submittedName>
</protein>
<keyword evidence="2" id="KW-1185">Reference proteome</keyword>
<organism evidence="1 2">
    <name type="scientific">Brumicola blandensis</name>
    <dbReference type="NCBI Taxonomy" id="3075611"/>
    <lineage>
        <taxon>Bacteria</taxon>
        <taxon>Pseudomonadati</taxon>
        <taxon>Pseudomonadota</taxon>
        <taxon>Gammaproteobacteria</taxon>
        <taxon>Alteromonadales</taxon>
        <taxon>Alteromonadaceae</taxon>
        <taxon>Brumicola</taxon>
    </lineage>
</organism>
<dbReference type="AlphaFoldDB" id="A0AAW8R1M0"/>
<gene>
    <name evidence="1" type="ORF">RM544_07245</name>
</gene>
<proteinExistence type="predicted"/>
<name>A0AAW8R1M0_9ALTE</name>
<dbReference type="EMBL" id="JAVRIE010000002">
    <property type="protein sequence ID" value="MDT0582329.1"/>
    <property type="molecule type" value="Genomic_DNA"/>
</dbReference>
<comment type="caution">
    <text evidence="1">The sequence shown here is derived from an EMBL/GenBank/DDBJ whole genome shotgun (WGS) entry which is preliminary data.</text>
</comment>
<evidence type="ECO:0000313" key="2">
    <source>
        <dbReference type="Proteomes" id="UP001249020"/>
    </source>
</evidence>
<dbReference type="Proteomes" id="UP001249020">
    <property type="component" value="Unassembled WGS sequence"/>
</dbReference>